<protein>
    <submittedName>
        <fullName evidence="1">Uncharacterized protein</fullName>
    </submittedName>
</protein>
<organism evidence="1 2">
    <name type="scientific">Dreissena polymorpha</name>
    <name type="common">Zebra mussel</name>
    <name type="synonym">Mytilus polymorpha</name>
    <dbReference type="NCBI Taxonomy" id="45954"/>
    <lineage>
        <taxon>Eukaryota</taxon>
        <taxon>Metazoa</taxon>
        <taxon>Spiralia</taxon>
        <taxon>Lophotrochozoa</taxon>
        <taxon>Mollusca</taxon>
        <taxon>Bivalvia</taxon>
        <taxon>Autobranchia</taxon>
        <taxon>Heteroconchia</taxon>
        <taxon>Euheterodonta</taxon>
        <taxon>Imparidentia</taxon>
        <taxon>Neoheterodontei</taxon>
        <taxon>Myida</taxon>
        <taxon>Dreissenoidea</taxon>
        <taxon>Dreissenidae</taxon>
        <taxon>Dreissena</taxon>
    </lineage>
</organism>
<dbReference type="AlphaFoldDB" id="A0A9D4H5M2"/>
<accession>A0A9D4H5M2</accession>
<keyword evidence="2" id="KW-1185">Reference proteome</keyword>
<evidence type="ECO:0000313" key="1">
    <source>
        <dbReference type="EMBL" id="KAH3827955.1"/>
    </source>
</evidence>
<proteinExistence type="predicted"/>
<reference evidence="1" key="2">
    <citation type="submission" date="2020-11" db="EMBL/GenBank/DDBJ databases">
        <authorList>
            <person name="McCartney M.A."/>
            <person name="Auch B."/>
            <person name="Kono T."/>
            <person name="Mallez S."/>
            <person name="Becker A."/>
            <person name="Gohl D.M."/>
            <person name="Silverstein K.A.T."/>
            <person name="Koren S."/>
            <person name="Bechman K.B."/>
            <person name="Herman A."/>
            <person name="Abrahante J.E."/>
            <person name="Garbe J."/>
        </authorList>
    </citation>
    <scope>NUCLEOTIDE SEQUENCE</scope>
    <source>
        <strain evidence="1">Duluth1</strain>
        <tissue evidence="1">Whole animal</tissue>
    </source>
</reference>
<dbReference type="Proteomes" id="UP000828390">
    <property type="component" value="Unassembled WGS sequence"/>
</dbReference>
<reference evidence="1" key="1">
    <citation type="journal article" date="2019" name="bioRxiv">
        <title>The Genome of the Zebra Mussel, Dreissena polymorpha: A Resource for Invasive Species Research.</title>
        <authorList>
            <person name="McCartney M.A."/>
            <person name="Auch B."/>
            <person name="Kono T."/>
            <person name="Mallez S."/>
            <person name="Zhang Y."/>
            <person name="Obille A."/>
            <person name="Becker A."/>
            <person name="Abrahante J.E."/>
            <person name="Garbe J."/>
            <person name="Badalamenti J.P."/>
            <person name="Herman A."/>
            <person name="Mangelson H."/>
            <person name="Liachko I."/>
            <person name="Sullivan S."/>
            <person name="Sone E.D."/>
            <person name="Koren S."/>
            <person name="Silverstein K.A.T."/>
            <person name="Beckman K.B."/>
            <person name="Gohl D.M."/>
        </authorList>
    </citation>
    <scope>NUCLEOTIDE SEQUENCE</scope>
    <source>
        <strain evidence="1">Duluth1</strain>
        <tissue evidence="1">Whole animal</tissue>
    </source>
</reference>
<comment type="caution">
    <text evidence="1">The sequence shown here is derived from an EMBL/GenBank/DDBJ whole genome shotgun (WGS) entry which is preliminary data.</text>
</comment>
<dbReference type="EMBL" id="JAIWYP010000005">
    <property type="protein sequence ID" value="KAH3827955.1"/>
    <property type="molecule type" value="Genomic_DNA"/>
</dbReference>
<evidence type="ECO:0000313" key="2">
    <source>
        <dbReference type="Proteomes" id="UP000828390"/>
    </source>
</evidence>
<sequence>MSSVFQLRPDKVIWSKVAKWAILVELTVPCEERIDEAYELSRQNTRIWQMYAEIEAGRS</sequence>
<name>A0A9D4H5M2_DREPO</name>
<gene>
    <name evidence="1" type="ORF">DPMN_129901</name>
</gene>